<gene>
    <name evidence="2" type="ORF">CLIT_11c00930</name>
</gene>
<dbReference type="EMBL" id="JJMM01000011">
    <property type="protein sequence ID" value="KDR95064.1"/>
    <property type="molecule type" value="Genomic_DNA"/>
</dbReference>
<dbReference type="RefSeq" id="WP_052636123.1">
    <property type="nucleotide sequence ID" value="NZ_FSRH01000002.1"/>
</dbReference>
<accession>A0A069RDC7</accession>
<dbReference type="InterPro" id="IPR050900">
    <property type="entry name" value="Transposase_IS3/IS150/IS904"/>
</dbReference>
<dbReference type="Pfam" id="PF13276">
    <property type="entry name" value="HTH_21"/>
    <property type="match status" value="1"/>
</dbReference>
<sequence length="160" mass="18479">MALKKTNSNLANEEKKTLIERNNSNLTIKRQCELLDLSRSTAYYQNIEIKPSCDEIAIKNAIDIIHYKEPSYGVRRIINELRKVGFANVGKRLVRRYMQEMCIVAFYPGPNLSKCDKKAKTYPYLLRNLNINRPNQVWAIDITYIGTPTGFVYGDIIKTT</sequence>
<dbReference type="AlphaFoldDB" id="A0A069RDC7"/>
<reference evidence="2 3" key="1">
    <citation type="submission" date="2014-03" db="EMBL/GenBank/DDBJ databases">
        <title>Genome sequence of Clostridium litorale W6, DSM 5388.</title>
        <authorList>
            <person name="Poehlein A."/>
            <person name="Jagirdar A."/>
            <person name="Khonsari B."/>
            <person name="Chibani C.M."/>
            <person name="Gutierrez Gutierrez D.A."/>
            <person name="Davydova E."/>
            <person name="Alghaithi H.S."/>
            <person name="Nair K.P."/>
            <person name="Dhamotharan K."/>
            <person name="Chandran L."/>
            <person name="G W."/>
            <person name="Daniel R."/>
        </authorList>
    </citation>
    <scope>NUCLEOTIDE SEQUENCE [LARGE SCALE GENOMIC DNA]</scope>
    <source>
        <strain evidence="2 3">W6</strain>
    </source>
</reference>
<dbReference type="InterPro" id="IPR025948">
    <property type="entry name" value="HTH-like_dom"/>
</dbReference>
<dbReference type="eggNOG" id="COG2801">
    <property type="taxonomic scope" value="Bacteria"/>
</dbReference>
<organism evidence="2 3">
    <name type="scientific">Peptoclostridium litorale DSM 5388</name>
    <dbReference type="NCBI Taxonomy" id="1121324"/>
    <lineage>
        <taxon>Bacteria</taxon>
        <taxon>Bacillati</taxon>
        <taxon>Bacillota</taxon>
        <taxon>Clostridia</taxon>
        <taxon>Peptostreptococcales</taxon>
        <taxon>Peptoclostridiaceae</taxon>
        <taxon>Peptoclostridium</taxon>
    </lineage>
</organism>
<dbReference type="STRING" id="1121324.CLIT_11c00930"/>
<comment type="caution">
    <text evidence="2">The sequence shown here is derived from an EMBL/GenBank/DDBJ whole genome shotgun (WGS) entry which is preliminary data.</text>
</comment>
<dbReference type="OrthoDB" id="9775203at2"/>
<dbReference type="PANTHER" id="PTHR46889">
    <property type="entry name" value="TRANSPOSASE INSF FOR INSERTION SEQUENCE IS3B-RELATED"/>
    <property type="match status" value="1"/>
</dbReference>
<protein>
    <submittedName>
        <fullName evidence="2">Integrase, catalytic region</fullName>
    </submittedName>
</protein>
<proteinExistence type="predicted"/>
<dbReference type="Proteomes" id="UP000027946">
    <property type="component" value="Unassembled WGS sequence"/>
</dbReference>
<name>A0A069RDC7_PEPLI</name>
<evidence type="ECO:0000259" key="1">
    <source>
        <dbReference type="Pfam" id="PF13276"/>
    </source>
</evidence>
<feature type="domain" description="HTH-like" evidence="1">
    <location>
        <begin position="57"/>
        <end position="109"/>
    </location>
</feature>
<evidence type="ECO:0000313" key="3">
    <source>
        <dbReference type="Proteomes" id="UP000027946"/>
    </source>
</evidence>
<keyword evidence="3" id="KW-1185">Reference proteome</keyword>
<evidence type="ECO:0000313" key="2">
    <source>
        <dbReference type="EMBL" id="KDR95064.1"/>
    </source>
</evidence>